<dbReference type="InterPro" id="IPR050275">
    <property type="entry name" value="PGM_Phosphatase"/>
</dbReference>
<accession>A0ABW0TQ69</accession>
<dbReference type="PANTHER" id="PTHR48100:SF1">
    <property type="entry name" value="HISTIDINE PHOSPHATASE FAMILY PROTEIN-RELATED"/>
    <property type="match status" value="1"/>
</dbReference>
<name>A0ABW0TQ69_9BACL</name>
<gene>
    <name evidence="1" type="ORF">ACFPRA_19470</name>
</gene>
<sequence length="176" mass="20113">MDKTVYLVRHCQAVGKELQAELTEEGKEQAKELRRFFESLNIKHIISSPFTRAIQSVQPTADSLGLQVEIDSRLNDHKLISKNLKDWLERLEESVRDMDLKMVGGESSREVAKRGMKVLEAATDGTVLATHRNTMGLLLMQIDGMKGLKEWTGLSHPDVYEVKVKKDTYFVRRIWG</sequence>
<comment type="caution">
    <text evidence="1">The sequence shown here is derived from an EMBL/GenBank/DDBJ whole genome shotgun (WGS) entry which is preliminary data.</text>
</comment>
<dbReference type="InterPro" id="IPR013078">
    <property type="entry name" value="His_Pase_superF_clade-1"/>
</dbReference>
<dbReference type="InterPro" id="IPR029033">
    <property type="entry name" value="His_PPase_superfam"/>
</dbReference>
<dbReference type="CDD" id="cd07067">
    <property type="entry name" value="HP_PGM_like"/>
    <property type="match status" value="1"/>
</dbReference>
<dbReference type="EMBL" id="JBHSNO010000015">
    <property type="protein sequence ID" value="MFC5591063.1"/>
    <property type="molecule type" value="Genomic_DNA"/>
</dbReference>
<reference evidence="2" key="1">
    <citation type="journal article" date="2019" name="Int. J. Syst. Evol. Microbiol.">
        <title>The Global Catalogue of Microorganisms (GCM) 10K type strain sequencing project: providing services to taxonomists for standard genome sequencing and annotation.</title>
        <authorList>
            <consortium name="The Broad Institute Genomics Platform"/>
            <consortium name="The Broad Institute Genome Sequencing Center for Infectious Disease"/>
            <person name="Wu L."/>
            <person name="Ma J."/>
        </authorList>
    </citation>
    <scope>NUCLEOTIDE SEQUENCE [LARGE SCALE GENOMIC DNA]</scope>
    <source>
        <strain evidence="2">CGMCC 4.1434</strain>
    </source>
</reference>
<protein>
    <submittedName>
        <fullName evidence="1">Histidine phosphatase family protein</fullName>
    </submittedName>
</protein>
<dbReference type="Gene3D" id="3.40.50.1240">
    <property type="entry name" value="Phosphoglycerate mutase-like"/>
    <property type="match status" value="1"/>
</dbReference>
<keyword evidence="2" id="KW-1185">Reference proteome</keyword>
<dbReference type="SMART" id="SM00855">
    <property type="entry name" value="PGAM"/>
    <property type="match status" value="1"/>
</dbReference>
<organism evidence="1 2">
    <name type="scientific">Sporosarcina soli</name>
    <dbReference type="NCBI Taxonomy" id="334736"/>
    <lineage>
        <taxon>Bacteria</taxon>
        <taxon>Bacillati</taxon>
        <taxon>Bacillota</taxon>
        <taxon>Bacilli</taxon>
        <taxon>Bacillales</taxon>
        <taxon>Caryophanaceae</taxon>
        <taxon>Sporosarcina</taxon>
    </lineage>
</organism>
<dbReference type="Pfam" id="PF00300">
    <property type="entry name" value="His_Phos_1"/>
    <property type="match status" value="1"/>
</dbReference>
<dbReference type="Proteomes" id="UP001596109">
    <property type="component" value="Unassembled WGS sequence"/>
</dbReference>
<dbReference type="PANTHER" id="PTHR48100">
    <property type="entry name" value="BROAD-SPECIFICITY PHOSPHATASE YOR283W-RELATED"/>
    <property type="match status" value="1"/>
</dbReference>
<proteinExistence type="predicted"/>
<evidence type="ECO:0000313" key="1">
    <source>
        <dbReference type="EMBL" id="MFC5591063.1"/>
    </source>
</evidence>
<dbReference type="RefSeq" id="WP_381438380.1">
    <property type="nucleotide sequence ID" value="NZ_JBHSNO010000015.1"/>
</dbReference>
<dbReference type="SUPFAM" id="SSF53254">
    <property type="entry name" value="Phosphoglycerate mutase-like"/>
    <property type="match status" value="1"/>
</dbReference>
<evidence type="ECO:0000313" key="2">
    <source>
        <dbReference type="Proteomes" id="UP001596109"/>
    </source>
</evidence>